<dbReference type="Proteomes" id="UP001355056">
    <property type="component" value="Unassembled WGS sequence"/>
</dbReference>
<evidence type="ECO:0008006" key="3">
    <source>
        <dbReference type="Google" id="ProtNLM"/>
    </source>
</evidence>
<organism evidence="1 2">
    <name type="scientific">Novilysobacter erysipheiresistens</name>
    <dbReference type="NCBI Taxonomy" id="1749332"/>
    <lineage>
        <taxon>Bacteria</taxon>
        <taxon>Pseudomonadati</taxon>
        <taxon>Pseudomonadota</taxon>
        <taxon>Gammaproteobacteria</taxon>
        <taxon>Lysobacterales</taxon>
        <taxon>Lysobacteraceae</taxon>
        <taxon>Novilysobacter</taxon>
    </lineage>
</organism>
<dbReference type="EMBL" id="JAXGFP010000002">
    <property type="protein sequence ID" value="MEG3183067.1"/>
    <property type="molecule type" value="Genomic_DNA"/>
</dbReference>
<reference evidence="1 2" key="1">
    <citation type="journal article" date="2016" name="Int. J. Syst. Evol. Microbiol.">
        <title>Lysobacter erysipheiresistens sp. nov., an antagonist of powdery mildew, isolated from tobacco-cultivated soil.</title>
        <authorList>
            <person name="Xie B."/>
            <person name="Li T."/>
            <person name="Lin X."/>
            <person name="Wang C.J."/>
            <person name="Chen Y.J."/>
            <person name="Liu W.J."/>
            <person name="Zhao Z.W."/>
        </authorList>
    </citation>
    <scope>NUCLEOTIDE SEQUENCE [LARGE SCALE GENOMIC DNA]</scope>
    <source>
        <strain evidence="1 2">RS-LYSO-3</strain>
    </source>
</reference>
<sequence length="76" mass="8373">MQPVTYSVIRIGQTWTVRCSHEIGRSSSHGDRSDALRTAEQAALAMWKEHSAASRVVVDDDSGRWLAVAQFGQMLG</sequence>
<accession>A0ABU7YVW2</accession>
<comment type="caution">
    <text evidence="1">The sequence shown here is derived from an EMBL/GenBank/DDBJ whole genome shotgun (WGS) entry which is preliminary data.</text>
</comment>
<proteinExistence type="predicted"/>
<evidence type="ECO:0000313" key="2">
    <source>
        <dbReference type="Proteomes" id="UP001355056"/>
    </source>
</evidence>
<protein>
    <recommendedName>
        <fullName evidence="3">DUF2188 domain-containing protein</fullName>
    </recommendedName>
</protein>
<name>A0ABU7YVW2_9GAMM</name>
<evidence type="ECO:0000313" key="1">
    <source>
        <dbReference type="EMBL" id="MEG3183067.1"/>
    </source>
</evidence>
<keyword evidence="2" id="KW-1185">Reference proteome</keyword>
<gene>
    <name evidence="1" type="ORF">SNE34_03450</name>
</gene>
<dbReference type="RefSeq" id="WP_332614764.1">
    <property type="nucleotide sequence ID" value="NZ_JAXGFP010000002.1"/>
</dbReference>